<reference evidence="7 8" key="1">
    <citation type="submission" date="2009-08" db="EMBL/GenBank/DDBJ databases">
        <title>The Genome Sequence of Spizellomyces punctatus strain DAOM BR117.</title>
        <authorList>
            <consortium name="The Broad Institute Genome Sequencing Platform"/>
            <person name="Russ C."/>
            <person name="Cuomo C."/>
            <person name="Shea T."/>
            <person name="Young S.K."/>
            <person name="Zeng Q."/>
            <person name="Koehrsen M."/>
            <person name="Haas B."/>
            <person name="Borodovsky M."/>
            <person name="Guigo R."/>
            <person name="Alvarado L."/>
            <person name="Berlin A."/>
            <person name="Bochicchio J."/>
            <person name="Borenstein D."/>
            <person name="Chapman S."/>
            <person name="Chen Z."/>
            <person name="Engels R."/>
            <person name="Freedman E."/>
            <person name="Gellesch M."/>
            <person name="Goldberg J."/>
            <person name="Griggs A."/>
            <person name="Gujja S."/>
            <person name="Heiman D."/>
            <person name="Hepburn T."/>
            <person name="Howarth C."/>
            <person name="Jen D."/>
            <person name="Larson L."/>
            <person name="Lewis B."/>
            <person name="Mehta T."/>
            <person name="Park D."/>
            <person name="Pearson M."/>
            <person name="Roberts A."/>
            <person name="Saif S."/>
            <person name="Shenoy N."/>
            <person name="Sisk P."/>
            <person name="Stolte C."/>
            <person name="Sykes S."/>
            <person name="Thomson T."/>
            <person name="Walk T."/>
            <person name="White J."/>
            <person name="Yandava C."/>
            <person name="Burger G."/>
            <person name="Gray M.W."/>
            <person name="Holland P.W.H."/>
            <person name="King N."/>
            <person name="Lang F.B.F."/>
            <person name="Roger A.J."/>
            <person name="Ruiz-Trillo I."/>
            <person name="Lander E."/>
            <person name="Nusbaum C."/>
        </authorList>
    </citation>
    <scope>NUCLEOTIDE SEQUENCE [LARGE SCALE GENOMIC DNA]</scope>
    <source>
        <strain evidence="7 8">DAOM BR117</strain>
    </source>
</reference>
<keyword evidence="4 6" id="KW-1133">Transmembrane helix</keyword>
<feature type="transmembrane region" description="Helical" evidence="6">
    <location>
        <begin position="112"/>
        <end position="130"/>
    </location>
</feature>
<dbReference type="InParanoid" id="A0A0L0HLK0"/>
<evidence type="ECO:0000256" key="1">
    <source>
        <dbReference type="ARBA" id="ARBA00004651"/>
    </source>
</evidence>
<feature type="transmembrane region" description="Helical" evidence="6">
    <location>
        <begin position="241"/>
        <end position="257"/>
    </location>
</feature>
<evidence type="ECO:0000256" key="5">
    <source>
        <dbReference type="ARBA" id="ARBA00023136"/>
    </source>
</evidence>
<accession>A0A0L0HLK0</accession>
<gene>
    <name evidence="7" type="ORF">SPPG_03572</name>
</gene>
<dbReference type="VEuPathDB" id="FungiDB:SPPG_03572"/>
<dbReference type="RefSeq" id="XP_016609819.1">
    <property type="nucleotide sequence ID" value="XM_016751835.1"/>
</dbReference>
<dbReference type="Pfam" id="PF04172">
    <property type="entry name" value="LrgB"/>
    <property type="match status" value="1"/>
</dbReference>
<comment type="subcellular location">
    <subcellularLocation>
        <location evidence="1">Cell membrane</location>
        <topology evidence="1">Multi-pass membrane protein</topology>
    </subcellularLocation>
</comment>
<keyword evidence="2" id="KW-1003">Cell membrane</keyword>
<dbReference type="Pfam" id="PF03788">
    <property type="entry name" value="LrgA"/>
    <property type="match status" value="1"/>
</dbReference>
<evidence type="ECO:0000256" key="2">
    <source>
        <dbReference type="ARBA" id="ARBA00022475"/>
    </source>
</evidence>
<dbReference type="EMBL" id="KQ257454">
    <property type="protein sequence ID" value="KND01780.1"/>
    <property type="molecule type" value="Genomic_DNA"/>
</dbReference>
<keyword evidence="8" id="KW-1185">Reference proteome</keyword>
<keyword evidence="5 6" id="KW-0472">Membrane</keyword>
<sequence length="500" mass="54255">MPLRQRCSSLGPDEFPEPVIGMSPVPTLQKRVRLVFGVSLRTLAEDWIFVPFVCCVVLLFVWGIDVAVSSRVPASVLSMLILFFTLLLCTWIPSVQVKVDRTIVWADPGVEWLLKWMTVMFSPAVVVMPRQKGLGGREVGRVIGVFAIGYVVVLLLVIGMVIAVRRCMKLLRRVPKIPIPDHEEMAIELDRRPSTTLSEKSQQAPPPLLPRLPIHPSTLLIYISLFVPSLALALLTDVVQPVHLCITVLAYFVGLALPPKLKMVLHPLLVCGGLTILGVWCVGGMKGQSLNDAIGTYSRSIKAQKLLTALASHKPFPTPGAGDVLYSLLDAAVVALAIRMYKERVMMRQQIVPIMTVISTVSIFSLVFHVWLSRSIGMDRENSLGMSCRFVTTPLSLQIFSSVLQEANASLGVVMVIVSGMVGDVVGKWAMRRVGVSKDDVLVVGVTTGVTSHAVGTASLLGTNPQAAALSSLTFVLFGTASVVWVTIPIIAEKIRSLAG</sequence>
<dbReference type="GeneID" id="27687080"/>
<dbReference type="PANTHER" id="PTHR30249">
    <property type="entry name" value="PUTATIVE SEROTONIN TRANSPORTER"/>
    <property type="match status" value="1"/>
</dbReference>
<dbReference type="Proteomes" id="UP000053201">
    <property type="component" value="Unassembled WGS sequence"/>
</dbReference>
<protein>
    <recommendedName>
        <fullName evidence="9">TIGR00659 family protein</fullName>
    </recommendedName>
</protein>
<organism evidence="7 8">
    <name type="scientific">Spizellomyces punctatus (strain DAOM BR117)</name>
    <dbReference type="NCBI Taxonomy" id="645134"/>
    <lineage>
        <taxon>Eukaryota</taxon>
        <taxon>Fungi</taxon>
        <taxon>Fungi incertae sedis</taxon>
        <taxon>Chytridiomycota</taxon>
        <taxon>Chytridiomycota incertae sedis</taxon>
        <taxon>Chytridiomycetes</taxon>
        <taxon>Spizellomycetales</taxon>
        <taxon>Spizellomycetaceae</taxon>
        <taxon>Spizellomyces</taxon>
    </lineage>
</organism>
<keyword evidence="3 6" id="KW-0812">Transmembrane</keyword>
<proteinExistence type="predicted"/>
<dbReference type="AlphaFoldDB" id="A0A0L0HLK0"/>
<dbReference type="OMA" id="MGKPSPF"/>
<feature type="transmembrane region" description="Helical" evidence="6">
    <location>
        <begin position="219"/>
        <end position="235"/>
    </location>
</feature>
<evidence type="ECO:0000256" key="6">
    <source>
        <dbReference type="SAM" id="Phobius"/>
    </source>
</evidence>
<feature type="transmembrane region" description="Helical" evidence="6">
    <location>
        <begin position="467"/>
        <end position="492"/>
    </location>
</feature>
<dbReference type="PANTHER" id="PTHR30249:SF0">
    <property type="entry name" value="PLASTIDAL GLYCOLATE_GLYCERATE TRANSLOCATOR 1, CHLOROPLASTIC"/>
    <property type="match status" value="1"/>
</dbReference>
<evidence type="ECO:0000313" key="7">
    <source>
        <dbReference type="EMBL" id="KND01780.1"/>
    </source>
</evidence>
<feature type="transmembrane region" description="Helical" evidence="6">
    <location>
        <begin position="409"/>
        <end position="429"/>
    </location>
</feature>
<evidence type="ECO:0000256" key="3">
    <source>
        <dbReference type="ARBA" id="ARBA00022692"/>
    </source>
</evidence>
<feature type="transmembrane region" description="Helical" evidence="6">
    <location>
        <begin position="353"/>
        <end position="372"/>
    </location>
</feature>
<feature type="transmembrane region" description="Helical" evidence="6">
    <location>
        <begin position="264"/>
        <end position="285"/>
    </location>
</feature>
<evidence type="ECO:0000313" key="8">
    <source>
        <dbReference type="Proteomes" id="UP000053201"/>
    </source>
</evidence>
<feature type="transmembrane region" description="Helical" evidence="6">
    <location>
        <begin position="142"/>
        <end position="164"/>
    </location>
</feature>
<dbReference type="GO" id="GO:0005886">
    <property type="term" value="C:plasma membrane"/>
    <property type="evidence" value="ECO:0007669"/>
    <property type="project" value="UniProtKB-SubCell"/>
</dbReference>
<dbReference type="eggNOG" id="ENOG502QQ63">
    <property type="taxonomic scope" value="Eukaryota"/>
</dbReference>
<dbReference type="InterPro" id="IPR007300">
    <property type="entry name" value="CidB/LrgB"/>
</dbReference>
<feature type="transmembrane region" description="Helical" evidence="6">
    <location>
        <begin position="441"/>
        <end position="461"/>
    </location>
</feature>
<evidence type="ECO:0008006" key="9">
    <source>
        <dbReference type="Google" id="ProtNLM"/>
    </source>
</evidence>
<feature type="transmembrane region" description="Helical" evidence="6">
    <location>
        <begin position="74"/>
        <end position="92"/>
    </location>
</feature>
<feature type="transmembrane region" description="Helical" evidence="6">
    <location>
        <begin position="47"/>
        <end position="68"/>
    </location>
</feature>
<name>A0A0L0HLK0_SPIPD</name>
<evidence type="ECO:0000256" key="4">
    <source>
        <dbReference type="ARBA" id="ARBA00022989"/>
    </source>
</evidence>
<dbReference type="OrthoDB" id="2502820at2759"/>
<dbReference type="InterPro" id="IPR005538">
    <property type="entry name" value="LrgA/CidA"/>
</dbReference>
<feature type="transmembrane region" description="Helical" evidence="6">
    <location>
        <begin position="324"/>
        <end position="341"/>
    </location>
</feature>